<reference evidence="9" key="1">
    <citation type="journal article" date="2022" name="Microb. Genom.">
        <title>A global pangenome for the wheat fungal pathogen Pyrenophora tritici-repentis and prediction of effector protein structural homology.</title>
        <authorList>
            <person name="Moolhuijzen P.M."/>
            <person name="See P.T."/>
            <person name="Shi G."/>
            <person name="Powell H.R."/>
            <person name="Cockram J."/>
            <person name="Jorgensen L.N."/>
            <person name="Benslimane H."/>
            <person name="Strelkov S.E."/>
            <person name="Turner J."/>
            <person name="Liu Z."/>
            <person name="Moffat C.S."/>
        </authorList>
    </citation>
    <scope>NUCLEOTIDE SEQUENCE [LARGE SCALE GENOMIC DNA]</scope>
</reference>
<dbReference type="PANTHER" id="PTHR46481:SF10">
    <property type="entry name" value="ZINC FINGER BED DOMAIN-CONTAINING PROTEIN 39"/>
    <property type="match status" value="1"/>
</dbReference>
<evidence type="ECO:0000256" key="6">
    <source>
        <dbReference type="SAM" id="MobiDB-lite"/>
    </source>
</evidence>
<dbReference type="EMBL" id="NRDI02000021">
    <property type="protein sequence ID" value="KAI1509276.1"/>
    <property type="molecule type" value="Genomic_DNA"/>
</dbReference>
<keyword evidence="2" id="KW-0479">Metal-binding</keyword>
<dbReference type="Proteomes" id="UP000249757">
    <property type="component" value="Unassembled WGS sequence"/>
</dbReference>
<comment type="caution">
    <text evidence="8">The sequence shown here is derived from an EMBL/GenBank/DDBJ whole genome shotgun (WGS) entry which is preliminary data.</text>
</comment>
<accession>A0A922SQ61</accession>
<gene>
    <name evidence="8" type="ORF">Ptr86124_011816</name>
</gene>
<name>A0A922SQ61_9PLEO</name>
<evidence type="ECO:0000256" key="5">
    <source>
        <dbReference type="ARBA" id="ARBA00023242"/>
    </source>
</evidence>
<evidence type="ECO:0000256" key="4">
    <source>
        <dbReference type="ARBA" id="ARBA00022833"/>
    </source>
</evidence>
<dbReference type="GO" id="GO:0046983">
    <property type="term" value="F:protein dimerization activity"/>
    <property type="evidence" value="ECO:0007669"/>
    <property type="project" value="InterPro"/>
</dbReference>
<feature type="domain" description="HAT C-terminal dimerisation" evidence="7">
    <location>
        <begin position="694"/>
        <end position="776"/>
    </location>
</feature>
<dbReference type="GO" id="GO:0008270">
    <property type="term" value="F:zinc ion binding"/>
    <property type="evidence" value="ECO:0007669"/>
    <property type="project" value="UniProtKB-KW"/>
</dbReference>
<dbReference type="GO" id="GO:0005634">
    <property type="term" value="C:nucleus"/>
    <property type="evidence" value="ECO:0007669"/>
    <property type="project" value="UniProtKB-SubCell"/>
</dbReference>
<evidence type="ECO:0000313" key="8">
    <source>
        <dbReference type="EMBL" id="KAI1509276.1"/>
    </source>
</evidence>
<organism evidence="8 9">
    <name type="scientific">Pyrenophora tritici-repentis</name>
    <dbReference type="NCBI Taxonomy" id="45151"/>
    <lineage>
        <taxon>Eukaryota</taxon>
        <taxon>Fungi</taxon>
        <taxon>Dikarya</taxon>
        <taxon>Ascomycota</taxon>
        <taxon>Pezizomycotina</taxon>
        <taxon>Dothideomycetes</taxon>
        <taxon>Pleosporomycetidae</taxon>
        <taxon>Pleosporales</taxon>
        <taxon>Pleosporineae</taxon>
        <taxon>Pleosporaceae</taxon>
        <taxon>Pyrenophora</taxon>
    </lineage>
</organism>
<dbReference type="SUPFAM" id="SSF53098">
    <property type="entry name" value="Ribonuclease H-like"/>
    <property type="match status" value="1"/>
</dbReference>
<feature type="region of interest" description="Disordered" evidence="6">
    <location>
        <begin position="1"/>
        <end position="66"/>
    </location>
</feature>
<dbReference type="InterPro" id="IPR052035">
    <property type="entry name" value="ZnF_BED_domain_contain"/>
</dbReference>
<feature type="compositionally biased region" description="Acidic residues" evidence="6">
    <location>
        <begin position="52"/>
        <end position="63"/>
    </location>
</feature>
<comment type="subcellular location">
    <subcellularLocation>
        <location evidence="1">Nucleus</location>
    </subcellularLocation>
</comment>
<evidence type="ECO:0000256" key="3">
    <source>
        <dbReference type="ARBA" id="ARBA00022771"/>
    </source>
</evidence>
<proteinExistence type="predicted"/>
<dbReference type="PANTHER" id="PTHR46481">
    <property type="entry name" value="ZINC FINGER BED DOMAIN-CONTAINING PROTEIN 4"/>
    <property type="match status" value="1"/>
</dbReference>
<evidence type="ECO:0000313" key="9">
    <source>
        <dbReference type="Proteomes" id="UP000249757"/>
    </source>
</evidence>
<dbReference type="InterPro" id="IPR008906">
    <property type="entry name" value="HATC_C_dom"/>
</dbReference>
<protein>
    <submittedName>
        <fullName evidence="8">Dimer-Tnp-hAT dimerization containing protein</fullName>
    </submittedName>
</protein>
<dbReference type="InterPro" id="IPR012337">
    <property type="entry name" value="RNaseH-like_sf"/>
</dbReference>
<keyword evidence="4" id="KW-0862">Zinc</keyword>
<evidence type="ECO:0000256" key="1">
    <source>
        <dbReference type="ARBA" id="ARBA00004123"/>
    </source>
</evidence>
<evidence type="ECO:0000259" key="7">
    <source>
        <dbReference type="Pfam" id="PF05699"/>
    </source>
</evidence>
<keyword evidence="5" id="KW-0539">Nucleus</keyword>
<keyword evidence="9" id="KW-1185">Reference proteome</keyword>
<dbReference type="Pfam" id="PF05699">
    <property type="entry name" value="Dimer_Tnp_hAT"/>
    <property type="match status" value="1"/>
</dbReference>
<keyword evidence="3" id="KW-0863">Zinc-finger</keyword>
<sequence length="1369" mass="155352">MSTPSNSGLRRLVECDKRNSPLPSLSNAPTVGDTASEAQADEPLAVQADFPNDGDDDDDDNYDGLDFKRVPYLERRQVERNSRGGPKSWIYRHGWAVWHRKYKKNYWLCRYCHQRRKQEACYEADSTTNAGRHLSSNKPGHSHGPNGPVPIASREGNIMGALAKSQVYIMRSKGIEVSQEVANEIAASFSTSRFQDALKDWVVADNQSLRVIETPQFRAMIAAVSPLAEALLWPVANYLREARSLIHVSFDNWTSTGGQYAFTGLCVHYLNSEGKLVDHLLGLPELHGAHTGNNIAAAATTILRLFGVDNARVGYFVLDNASNNDTAVESLAEEFGFIASERRLRCCCHILNLSAQLVIWGKDRSAYENEAAHLEEEEKYMDEWRKYGPVGVLFDVIASICTPQTRQLLERLQCEEAESLGVTPHIRQLVKPVKTRWNSYFNTFVRAAELHGPIDGYIECKLEEHSAATATSRRRKNREQLPAAQPRLYIREGGLSGKDWATITEYIRLLEPFAEATRLLEGRGRHGRHGAIWEVLVTFEWLLDQLEALKDRLKDVNYEDLDAPEDHLITNVNLAHCKLAEYYAKFDNAPVYYTATILHPHYKHHLSALWKVPDTHVTARDGVHYRDGWLDNNHRAFLRMWQGRKDSAATSAHTVTPPRKKPRLGISTSRSAFLQSSIEQSTRQLEASLAEDEYEIWKRQPALAEEDWLSLNPLLYWESVAGQFPILSKFAIDVLTIPAAAADCERTFSELGDMLGTRRLHMKPELISALQSLKSWKRLGIQPTTTSASGLARTLSEEEISKVQEHLSQFDEIVTGISTVIEDLEEQPFTHLKYCLQDANRVAEFSEGNEALIHEYKECLYMNAKLAFINHQSNIVKAKFADKGVHVLLTSAREALLHQVPDPTEIPKLCMAATGIETLRGYLLMQTAASNLRTLHNHIFEALPEISVAINHIIVKFVDEDGYRTMREFLAQELCGLQKRLDALSISTLQERVKAPWNDRDIGRKILPAHKKTLDPWTTRQWPFWTFAKMLRDHGMPTGGICKDYNLNLELARTMHSYIDQWHCTMSSHPKEVTEILDAPVQAIMRELETHINLSTGDPALQRTAADAHKTLSRRIGIAYGVLLAELKKYLNENYLNFTTEKNFYSPVAGVMRPIYEATRTSTQQGKGVHSRQAFYLQQAVISPDTDQTNLREKIARSLVDSQFSFWEKSCNEYIKEVMHQFQEFQRISVELLENDAWISPQHARIRGRLEALLPQFERDLEMIQSKFFETTRRPAVKPIGSELTHNSTQSRPFLTKPCMLELALVATGKGSSRAFSTSSRPVRNLFSPVKPTSFRSSSMFTKPRRRGQGRNGLLISIISLPFLHFLKA</sequence>
<evidence type="ECO:0000256" key="2">
    <source>
        <dbReference type="ARBA" id="ARBA00022723"/>
    </source>
</evidence>